<comment type="catalytic activity">
    <reaction evidence="1">
        <text>1,6-anhydro-N-acetyl-beta-muramate + ATP + H2O = N-acetyl-D-muramate 6-phosphate + ADP + H(+)</text>
        <dbReference type="Rhea" id="RHEA:24952"/>
        <dbReference type="ChEBI" id="CHEBI:15377"/>
        <dbReference type="ChEBI" id="CHEBI:15378"/>
        <dbReference type="ChEBI" id="CHEBI:30616"/>
        <dbReference type="ChEBI" id="CHEBI:58690"/>
        <dbReference type="ChEBI" id="CHEBI:58722"/>
        <dbReference type="ChEBI" id="CHEBI:456216"/>
        <dbReference type="EC" id="2.7.1.170"/>
    </reaction>
</comment>
<keyword evidence="1" id="KW-0119">Carbohydrate metabolism</keyword>
<keyword evidence="1" id="KW-0547">Nucleotide-binding</keyword>
<dbReference type="GO" id="GO:0016301">
    <property type="term" value="F:kinase activity"/>
    <property type="evidence" value="ECO:0007669"/>
    <property type="project" value="UniProtKB-KW"/>
</dbReference>
<keyword evidence="1" id="KW-0067">ATP-binding</keyword>
<evidence type="ECO:0000313" key="2">
    <source>
        <dbReference type="EMBL" id="HIU12809.1"/>
    </source>
</evidence>
<proteinExistence type="inferred from homology"/>
<protein>
    <recommendedName>
        <fullName evidence="1">Anhydro-N-acetylmuramic acid kinase</fullName>
        <ecNumber evidence="1">2.7.1.170</ecNumber>
    </recommendedName>
    <alternativeName>
        <fullName evidence="1">AnhMurNAc kinase</fullName>
    </alternativeName>
</protein>
<sequence>MYAVGLMSGTSLDGLDAALCEIEGHGFDTRITLLDFITYPMPDVLRQRIREACFPSTSSVDLICSLNFEIGQWMSEGVSMLMKDHDIKLDFIASHGQTIYHQPFRDKTHVPSTLQIGEAAVLAYDHHCPVVSHFRVMDMAGGGQGAPLVPYSELILYSRPQRSIGLLNLGGIGNLTWLDGSMDRHHVLAFDTGPGNMMINAAMTQLFSLPYDDEGRVAAKGKVIPALFESLCQHPYLSMQPPKSTGREMFGEDLVTRLIQRYADQRPEDIVRTLTEFTAFCVEDAISRFLSAQGPLDELIVGGGGVHNRTLMAALKRRLAPTSVVSWEEKGLNSDAKEAMAFVIMGHETLAGYPSNVPSVTGAQYPLILGDITPNPFQKG</sequence>
<comment type="pathway">
    <text evidence="1">Amino-sugar metabolism; 1,6-anhydro-N-acetylmuramate degradation.</text>
</comment>
<dbReference type="NCBIfam" id="NF007148">
    <property type="entry name" value="PRK09585.3-2"/>
    <property type="match status" value="1"/>
</dbReference>
<evidence type="ECO:0000256" key="1">
    <source>
        <dbReference type="HAMAP-Rule" id="MF_01270"/>
    </source>
</evidence>
<dbReference type="HAMAP" id="MF_01270">
    <property type="entry name" value="AnhMurNAc_kinase"/>
    <property type="match status" value="1"/>
</dbReference>
<evidence type="ECO:0000313" key="3">
    <source>
        <dbReference type="Proteomes" id="UP000824175"/>
    </source>
</evidence>
<accession>A0A9D1HP03</accession>
<dbReference type="PANTHER" id="PTHR30605:SF0">
    <property type="entry name" value="ANHYDRO-N-ACETYLMURAMIC ACID KINASE"/>
    <property type="match status" value="1"/>
</dbReference>
<comment type="function">
    <text evidence="1">Catalyzes the specific phosphorylation of 1,6-anhydro-N-acetylmuramic acid (anhMurNAc) with the simultaneous cleavage of the 1,6-anhydro ring, generating MurNAc-6-P. Is required for the utilization of anhMurNAc either imported from the medium or derived from its own cell wall murein, and thus plays a role in cell wall recycling.</text>
</comment>
<comment type="pathway">
    <text evidence="1">Cell wall biogenesis; peptidoglycan recycling.</text>
</comment>
<reference evidence="2" key="1">
    <citation type="submission" date="2020-10" db="EMBL/GenBank/DDBJ databases">
        <authorList>
            <person name="Gilroy R."/>
        </authorList>
    </citation>
    <scope>NUCLEOTIDE SEQUENCE</scope>
    <source>
        <strain evidence="2">CHK195-11698</strain>
    </source>
</reference>
<reference evidence="2" key="2">
    <citation type="journal article" date="2021" name="PeerJ">
        <title>Extensive microbial diversity within the chicken gut microbiome revealed by metagenomics and culture.</title>
        <authorList>
            <person name="Gilroy R."/>
            <person name="Ravi A."/>
            <person name="Getino M."/>
            <person name="Pursley I."/>
            <person name="Horton D.L."/>
            <person name="Alikhan N.F."/>
            <person name="Baker D."/>
            <person name="Gharbi K."/>
            <person name="Hall N."/>
            <person name="Watson M."/>
            <person name="Adriaenssens E.M."/>
            <person name="Foster-Nyarko E."/>
            <person name="Jarju S."/>
            <person name="Secka A."/>
            <person name="Antonio M."/>
            <person name="Oren A."/>
            <person name="Chaudhuri R.R."/>
            <person name="La Ragione R."/>
            <person name="Hildebrand F."/>
            <person name="Pallen M.J."/>
        </authorList>
    </citation>
    <scope>NUCLEOTIDE SEQUENCE</scope>
    <source>
        <strain evidence="2">CHK195-11698</strain>
    </source>
</reference>
<dbReference type="EMBL" id="DVMJ01000012">
    <property type="protein sequence ID" value="HIU12809.1"/>
    <property type="molecule type" value="Genomic_DNA"/>
</dbReference>
<dbReference type="InterPro" id="IPR043129">
    <property type="entry name" value="ATPase_NBD"/>
</dbReference>
<name>A0A9D1HP03_9FIRM</name>
<dbReference type="GO" id="GO:0006040">
    <property type="term" value="P:amino sugar metabolic process"/>
    <property type="evidence" value="ECO:0007669"/>
    <property type="project" value="InterPro"/>
</dbReference>
<comment type="caution">
    <text evidence="2">The sequence shown here is derived from an EMBL/GenBank/DDBJ whole genome shotgun (WGS) entry which is preliminary data.</text>
</comment>
<dbReference type="AlphaFoldDB" id="A0A9D1HP03"/>
<dbReference type="EC" id="2.7.1.170" evidence="1"/>
<dbReference type="PANTHER" id="PTHR30605">
    <property type="entry name" value="ANHYDRO-N-ACETYLMURAMIC ACID KINASE"/>
    <property type="match status" value="1"/>
</dbReference>
<keyword evidence="1 2" id="KW-0808">Transferase</keyword>
<dbReference type="InterPro" id="IPR005338">
    <property type="entry name" value="Anhydro_N_Ac-Mur_kinase"/>
</dbReference>
<dbReference type="GO" id="GO:0009254">
    <property type="term" value="P:peptidoglycan turnover"/>
    <property type="evidence" value="ECO:0007669"/>
    <property type="project" value="UniProtKB-UniRule"/>
</dbReference>
<keyword evidence="1 2" id="KW-0418">Kinase</keyword>
<dbReference type="Proteomes" id="UP000824175">
    <property type="component" value="Unassembled WGS sequence"/>
</dbReference>
<gene>
    <name evidence="1" type="primary">anmK</name>
    <name evidence="2" type="ORF">IAD15_01890</name>
</gene>
<dbReference type="Gene3D" id="3.30.420.40">
    <property type="match status" value="2"/>
</dbReference>
<organism evidence="2 3">
    <name type="scientific">Candidatus Fimiplasma intestinipullorum</name>
    <dbReference type="NCBI Taxonomy" id="2840825"/>
    <lineage>
        <taxon>Bacteria</taxon>
        <taxon>Bacillati</taxon>
        <taxon>Bacillota</taxon>
        <taxon>Clostridia</taxon>
        <taxon>Eubacteriales</taxon>
        <taxon>Candidatus Fimiplasma</taxon>
    </lineage>
</organism>
<dbReference type="SUPFAM" id="SSF53067">
    <property type="entry name" value="Actin-like ATPase domain"/>
    <property type="match status" value="1"/>
</dbReference>
<dbReference type="GO" id="GO:0097175">
    <property type="term" value="P:1,6-anhydro-N-acetyl-beta-muramic acid catabolic process"/>
    <property type="evidence" value="ECO:0007669"/>
    <property type="project" value="UniProtKB-UniRule"/>
</dbReference>
<dbReference type="NCBIfam" id="NF007142">
    <property type="entry name" value="PRK09585.2-1"/>
    <property type="match status" value="1"/>
</dbReference>
<comment type="similarity">
    <text evidence="1">Belongs to the anhydro-N-acetylmuramic acid kinase family.</text>
</comment>
<feature type="binding site" evidence="1">
    <location>
        <begin position="9"/>
        <end position="16"/>
    </location>
    <ligand>
        <name>ATP</name>
        <dbReference type="ChEBI" id="CHEBI:30616"/>
    </ligand>
</feature>
<dbReference type="GO" id="GO:0016773">
    <property type="term" value="F:phosphotransferase activity, alcohol group as acceptor"/>
    <property type="evidence" value="ECO:0007669"/>
    <property type="project" value="UniProtKB-UniRule"/>
</dbReference>
<dbReference type="Pfam" id="PF03702">
    <property type="entry name" value="AnmK"/>
    <property type="match status" value="1"/>
</dbReference>
<dbReference type="GO" id="GO:0005524">
    <property type="term" value="F:ATP binding"/>
    <property type="evidence" value="ECO:0007669"/>
    <property type="project" value="UniProtKB-UniRule"/>
</dbReference>
<dbReference type="CDD" id="cd24050">
    <property type="entry name" value="ASKHA_NBD_ANMK"/>
    <property type="match status" value="1"/>
</dbReference>